<reference evidence="3" key="1">
    <citation type="journal article" date="2019" name="Gigascience">
        <title>De novo genome assembly of the endangered Acer yangbiense, a plant species with extremely small populations endemic to Yunnan Province, China.</title>
        <authorList>
            <person name="Yang J."/>
            <person name="Wariss H.M."/>
            <person name="Tao L."/>
            <person name="Zhang R."/>
            <person name="Yun Q."/>
            <person name="Hollingsworth P."/>
            <person name="Dao Z."/>
            <person name="Luo G."/>
            <person name="Guo H."/>
            <person name="Ma Y."/>
            <person name="Sun W."/>
        </authorList>
    </citation>
    <scope>NUCLEOTIDE SEQUENCE [LARGE SCALE GENOMIC DNA]</scope>
    <source>
        <strain evidence="3">cv. br00</strain>
    </source>
</reference>
<organism evidence="2 3">
    <name type="scientific">Salix brachista</name>
    <dbReference type="NCBI Taxonomy" id="2182728"/>
    <lineage>
        <taxon>Eukaryota</taxon>
        <taxon>Viridiplantae</taxon>
        <taxon>Streptophyta</taxon>
        <taxon>Embryophyta</taxon>
        <taxon>Tracheophyta</taxon>
        <taxon>Spermatophyta</taxon>
        <taxon>Magnoliopsida</taxon>
        <taxon>eudicotyledons</taxon>
        <taxon>Gunneridae</taxon>
        <taxon>Pentapetalae</taxon>
        <taxon>rosids</taxon>
        <taxon>fabids</taxon>
        <taxon>Malpighiales</taxon>
        <taxon>Salicaceae</taxon>
        <taxon>Saliceae</taxon>
        <taxon>Salix</taxon>
    </lineage>
</organism>
<feature type="compositionally biased region" description="Basic and acidic residues" evidence="1">
    <location>
        <begin position="62"/>
        <end position="73"/>
    </location>
</feature>
<feature type="compositionally biased region" description="Basic and acidic residues" evidence="1">
    <location>
        <begin position="187"/>
        <end position="198"/>
    </location>
</feature>
<evidence type="ECO:0000313" key="2">
    <source>
        <dbReference type="EMBL" id="KAB5512261.1"/>
    </source>
</evidence>
<dbReference type="AlphaFoldDB" id="A0A5N5IZB4"/>
<protein>
    <submittedName>
        <fullName evidence="2">Uncharacterized protein</fullName>
    </submittedName>
</protein>
<proteinExistence type="predicted"/>
<evidence type="ECO:0000313" key="3">
    <source>
        <dbReference type="Proteomes" id="UP000326939"/>
    </source>
</evidence>
<feature type="compositionally biased region" description="Polar residues" evidence="1">
    <location>
        <begin position="177"/>
        <end position="186"/>
    </location>
</feature>
<accession>A0A5N5IZB4</accession>
<feature type="region of interest" description="Disordered" evidence="1">
    <location>
        <begin position="1"/>
        <end position="22"/>
    </location>
</feature>
<sequence>MHDGVVEEGTFEGTSNLRAETSEETFKYVSEVHEHENKKTIDATEVVHDELKNEELGNQDKQQFKEGKEDTENCKPINLGEETTKESHQIYDLEAEKSHEDKMENEIQNEEVSNESREYLHSAAAENETIKESFLDEAGSKMHLENHICGTASGNDGRTETANVKEVELEVDEHPSATKTTKNTCSQKEETKEQKSVARELNAT</sequence>
<feature type="compositionally biased region" description="Basic and acidic residues" evidence="1">
    <location>
        <begin position="82"/>
        <end position="105"/>
    </location>
</feature>
<evidence type="ECO:0000256" key="1">
    <source>
        <dbReference type="SAM" id="MobiDB-lite"/>
    </source>
</evidence>
<feature type="region of interest" description="Disordered" evidence="1">
    <location>
        <begin position="50"/>
        <end position="117"/>
    </location>
</feature>
<keyword evidence="3" id="KW-1185">Reference proteome</keyword>
<gene>
    <name evidence="2" type="ORF">DKX38_029289</name>
</gene>
<dbReference type="EMBL" id="VDCV01000019">
    <property type="protein sequence ID" value="KAB5512261.1"/>
    <property type="molecule type" value="Genomic_DNA"/>
</dbReference>
<name>A0A5N5IZB4_9ROSI</name>
<dbReference type="Proteomes" id="UP000326939">
    <property type="component" value="Chromosome 19"/>
</dbReference>
<feature type="region of interest" description="Disordered" evidence="1">
    <location>
        <begin position="172"/>
        <end position="204"/>
    </location>
</feature>
<comment type="caution">
    <text evidence="2">The sequence shown here is derived from an EMBL/GenBank/DDBJ whole genome shotgun (WGS) entry which is preliminary data.</text>
</comment>